<proteinExistence type="predicted"/>
<comment type="caution">
    <text evidence="1">The sequence shown here is derived from an EMBL/GenBank/DDBJ whole genome shotgun (WGS) entry which is preliminary data.</text>
</comment>
<keyword evidence="2" id="KW-1185">Reference proteome</keyword>
<protein>
    <submittedName>
        <fullName evidence="1">Uncharacterized protein</fullName>
    </submittedName>
</protein>
<name>A0ABQ9IGW4_9NEOP</name>
<evidence type="ECO:0000313" key="1">
    <source>
        <dbReference type="EMBL" id="KAJ8895901.1"/>
    </source>
</evidence>
<organism evidence="1 2">
    <name type="scientific">Dryococelus australis</name>
    <dbReference type="NCBI Taxonomy" id="614101"/>
    <lineage>
        <taxon>Eukaryota</taxon>
        <taxon>Metazoa</taxon>
        <taxon>Ecdysozoa</taxon>
        <taxon>Arthropoda</taxon>
        <taxon>Hexapoda</taxon>
        <taxon>Insecta</taxon>
        <taxon>Pterygota</taxon>
        <taxon>Neoptera</taxon>
        <taxon>Polyneoptera</taxon>
        <taxon>Phasmatodea</taxon>
        <taxon>Verophasmatodea</taxon>
        <taxon>Anareolatae</taxon>
        <taxon>Phasmatidae</taxon>
        <taxon>Eurycanthinae</taxon>
        <taxon>Dryococelus</taxon>
    </lineage>
</organism>
<accession>A0ABQ9IGW4</accession>
<dbReference type="Proteomes" id="UP001159363">
    <property type="component" value="Chromosome 1"/>
</dbReference>
<evidence type="ECO:0000313" key="2">
    <source>
        <dbReference type="Proteomes" id="UP001159363"/>
    </source>
</evidence>
<reference evidence="1 2" key="1">
    <citation type="submission" date="2023-02" db="EMBL/GenBank/DDBJ databases">
        <title>LHISI_Scaffold_Assembly.</title>
        <authorList>
            <person name="Stuart O.P."/>
            <person name="Cleave R."/>
            <person name="Magrath M.J.L."/>
            <person name="Mikheyev A.S."/>
        </authorList>
    </citation>
    <scope>NUCLEOTIDE SEQUENCE [LARGE SCALE GENOMIC DNA]</scope>
    <source>
        <strain evidence="1">Daus_M_001</strain>
        <tissue evidence="1">Leg muscle</tissue>
    </source>
</reference>
<gene>
    <name evidence="1" type="ORF">PR048_001241</name>
</gene>
<sequence>MCKFRDNSSMEQLGQPYIANENYSQHDVDDDALKPVTCSDAMQHLDVYFRYLSSVPDVPENIMKNLWDLESYTASL</sequence>
<dbReference type="EMBL" id="JARBHB010000001">
    <property type="protein sequence ID" value="KAJ8895901.1"/>
    <property type="molecule type" value="Genomic_DNA"/>
</dbReference>